<protein>
    <submittedName>
        <fullName evidence="2">Uncharacterized protein</fullName>
    </submittedName>
</protein>
<feature type="compositionally biased region" description="Polar residues" evidence="1">
    <location>
        <begin position="14"/>
        <end position="30"/>
    </location>
</feature>
<sequence>MSASSSFSRISAFTPTQSRRISPHEANQATSDFSFSPDVVSSPYQNIASSASSGFFQDSFSNSFSASRLADDSLMSEQSEPPQATTLLQRSSKPCMFSNSYGECNNLAHRPRDVDFYCPLTDGEYPFRGSGDSHTRVQQQQQQQLDEGEAVIRESPNLSVFDSTMNPACKTPNSSSASSSSATSFLKAAST</sequence>
<evidence type="ECO:0000256" key="1">
    <source>
        <dbReference type="SAM" id="MobiDB-lite"/>
    </source>
</evidence>
<evidence type="ECO:0000313" key="2">
    <source>
        <dbReference type="EMBL" id="VDN37307.1"/>
    </source>
</evidence>
<dbReference type="Proteomes" id="UP000281553">
    <property type="component" value="Unassembled WGS sequence"/>
</dbReference>
<accession>A0A3P7NUC6</accession>
<feature type="region of interest" description="Disordered" evidence="1">
    <location>
        <begin position="71"/>
        <end position="90"/>
    </location>
</feature>
<name>A0A3P7NUC6_DIBLA</name>
<dbReference type="EMBL" id="UYRU01090633">
    <property type="protein sequence ID" value="VDN37307.1"/>
    <property type="molecule type" value="Genomic_DNA"/>
</dbReference>
<gene>
    <name evidence="2" type="ORF">DILT_LOCUS17282</name>
</gene>
<reference evidence="2 3" key="1">
    <citation type="submission" date="2018-11" db="EMBL/GenBank/DDBJ databases">
        <authorList>
            <consortium name="Pathogen Informatics"/>
        </authorList>
    </citation>
    <scope>NUCLEOTIDE SEQUENCE [LARGE SCALE GENOMIC DNA]</scope>
</reference>
<keyword evidence="3" id="KW-1185">Reference proteome</keyword>
<evidence type="ECO:0000313" key="3">
    <source>
        <dbReference type="Proteomes" id="UP000281553"/>
    </source>
</evidence>
<feature type="region of interest" description="Disordered" evidence="1">
    <location>
        <begin position="1"/>
        <end position="35"/>
    </location>
</feature>
<dbReference type="OrthoDB" id="6260135at2759"/>
<proteinExistence type="predicted"/>
<feature type="region of interest" description="Disordered" evidence="1">
    <location>
        <begin position="160"/>
        <end position="191"/>
    </location>
</feature>
<feature type="non-terminal residue" evidence="2">
    <location>
        <position position="191"/>
    </location>
</feature>
<organism evidence="2 3">
    <name type="scientific">Dibothriocephalus latus</name>
    <name type="common">Fish tapeworm</name>
    <name type="synonym">Diphyllobothrium latum</name>
    <dbReference type="NCBI Taxonomy" id="60516"/>
    <lineage>
        <taxon>Eukaryota</taxon>
        <taxon>Metazoa</taxon>
        <taxon>Spiralia</taxon>
        <taxon>Lophotrochozoa</taxon>
        <taxon>Platyhelminthes</taxon>
        <taxon>Cestoda</taxon>
        <taxon>Eucestoda</taxon>
        <taxon>Diphyllobothriidea</taxon>
        <taxon>Diphyllobothriidae</taxon>
        <taxon>Dibothriocephalus</taxon>
    </lineage>
</organism>
<feature type="compositionally biased region" description="Low complexity" evidence="1">
    <location>
        <begin position="174"/>
        <end position="191"/>
    </location>
</feature>
<feature type="compositionally biased region" description="Polar residues" evidence="1">
    <location>
        <begin position="75"/>
        <end position="90"/>
    </location>
</feature>
<dbReference type="AlphaFoldDB" id="A0A3P7NUC6"/>
<feature type="compositionally biased region" description="Low complexity" evidence="1">
    <location>
        <begin position="1"/>
        <end position="13"/>
    </location>
</feature>